<feature type="domain" description="Phosphatidic acid phosphatase type 2/haloperoxidase" evidence="3">
    <location>
        <begin position="266"/>
        <end position="410"/>
    </location>
</feature>
<reference evidence="4 5" key="1">
    <citation type="journal article" date="2021" name="Cell">
        <title>Tracing the genetic footprints of vertebrate landing in non-teleost ray-finned fishes.</title>
        <authorList>
            <person name="Bi X."/>
            <person name="Wang K."/>
            <person name="Yang L."/>
            <person name="Pan H."/>
            <person name="Jiang H."/>
            <person name="Wei Q."/>
            <person name="Fang M."/>
            <person name="Yu H."/>
            <person name="Zhu C."/>
            <person name="Cai Y."/>
            <person name="He Y."/>
            <person name="Gan X."/>
            <person name="Zeng H."/>
            <person name="Yu D."/>
            <person name="Zhu Y."/>
            <person name="Jiang H."/>
            <person name="Qiu Q."/>
            <person name="Yang H."/>
            <person name="Zhang Y.E."/>
            <person name="Wang W."/>
            <person name="Zhu M."/>
            <person name="He S."/>
            <person name="Zhang G."/>
        </authorList>
    </citation>
    <scope>NUCLEOTIDE SEQUENCE [LARGE SCALE GENOMIC DNA]</scope>
    <source>
        <strain evidence="4">Bchr_013</strain>
    </source>
</reference>
<dbReference type="SMART" id="SM00014">
    <property type="entry name" value="acidPPc"/>
    <property type="match status" value="1"/>
</dbReference>
<dbReference type="PANTHER" id="PTHR45913">
    <property type="entry name" value="EPM2A-INTERACTING PROTEIN 1"/>
    <property type="match status" value="1"/>
</dbReference>
<protein>
    <submittedName>
        <fullName evidence="4">PLPR5 protein</fullName>
    </submittedName>
</protein>
<dbReference type="EMBL" id="JAATIS010004524">
    <property type="protein sequence ID" value="KAG2461228.1"/>
    <property type="molecule type" value="Genomic_DNA"/>
</dbReference>
<keyword evidence="2" id="KW-1133">Transmembrane helix</keyword>
<comment type="caution">
    <text evidence="4">The sequence shown here is derived from an EMBL/GenBank/DDBJ whole genome shotgun (WGS) entry which is preliminary data.</text>
</comment>
<keyword evidence="5" id="KW-1185">Reference proteome</keyword>
<dbReference type="SUPFAM" id="SSF48317">
    <property type="entry name" value="Acid phosphatase/Vanadium-dependent haloperoxidase"/>
    <property type="match status" value="1"/>
</dbReference>
<feature type="coiled-coil region" evidence="1">
    <location>
        <begin position="444"/>
        <end position="488"/>
    </location>
</feature>
<dbReference type="Gene3D" id="1.20.144.10">
    <property type="entry name" value="Phosphatidic acid phosphatase type 2/haloperoxidase"/>
    <property type="match status" value="1"/>
</dbReference>
<evidence type="ECO:0000256" key="1">
    <source>
        <dbReference type="SAM" id="Coils"/>
    </source>
</evidence>
<dbReference type="Pfam" id="PF18658">
    <property type="entry name" value="zf-C2H2_12"/>
    <property type="match status" value="1"/>
</dbReference>
<feature type="transmembrane region" description="Helical" evidence="2">
    <location>
        <begin position="339"/>
        <end position="357"/>
    </location>
</feature>
<feature type="transmembrane region" description="Helical" evidence="2">
    <location>
        <begin position="395"/>
        <end position="414"/>
    </location>
</feature>
<dbReference type="Pfam" id="PF01569">
    <property type="entry name" value="PAP2"/>
    <property type="match status" value="1"/>
</dbReference>
<feature type="non-terminal residue" evidence="4">
    <location>
        <position position="521"/>
    </location>
</feature>
<dbReference type="Proteomes" id="UP000886611">
    <property type="component" value="Unassembled WGS sequence"/>
</dbReference>
<keyword evidence="2" id="KW-0812">Transmembrane</keyword>
<evidence type="ECO:0000313" key="4">
    <source>
        <dbReference type="EMBL" id="KAG2461228.1"/>
    </source>
</evidence>
<dbReference type="PANTHER" id="PTHR45913:SF21">
    <property type="entry name" value="DUF4371 DOMAIN-CONTAINING PROTEIN"/>
    <property type="match status" value="1"/>
</dbReference>
<keyword evidence="2" id="KW-0472">Membrane</keyword>
<accession>A0A8X7X4P4</accession>
<dbReference type="AlphaFoldDB" id="A0A8X7X4P4"/>
<gene>
    <name evidence="4" type="primary">Plppr5_1</name>
    <name evidence="4" type="ORF">GTO96_0008691</name>
</gene>
<dbReference type="InterPro" id="IPR040647">
    <property type="entry name" value="SPIN-DOC_Znf-C2H2"/>
</dbReference>
<evidence type="ECO:0000313" key="5">
    <source>
        <dbReference type="Proteomes" id="UP000886611"/>
    </source>
</evidence>
<organism evidence="4 5">
    <name type="scientific">Polypterus senegalus</name>
    <name type="common">Senegal bichir</name>
    <dbReference type="NCBI Taxonomy" id="55291"/>
    <lineage>
        <taxon>Eukaryota</taxon>
        <taxon>Metazoa</taxon>
        <taxon>Chordata</taxon>
        <taxon>Craniata</taxon>
        <taxon>Vertebrata</taxon>
        <taxon>Euteleostomi</taxon>
        <taxon>Actinopterygii</taxon>
        <taxon>Polypteriformes</taxon>
        <taxon>Polypteridae</taxon>
        <taxon>Polypterus</taxon>
    </lineage>
</organism>
<sequence>MAGSRQYIDKKRKVDFENREFKSEWTEKYAFVLPVGSRKPMCLICNDTVAIIKSGNVKRHYETKHAHFEQNYPQNSEVRTIKIKQLKSSYEATSSVIIRSATQQERATEASLRVAWVLGKNKKPFSDAEVVKECMSEVVTALFEGTQKDEIIQKINQIPCSDSTAARRTEILADDLLEQLSSAIKKAKFISLAVDESTDITDNAQLMVFVRFFDEEKGEFHEDVLGLTNLHGHTKGDDIYEAVTQMLRDRAIDLKHVVSIATDGAPCVYTFGLFATDIFVNAGQVVTGNLAPHFLTICKPNYTALGCQQSIRFINHQEACTGKEDDITKARKTFPSKEAALSVYAALYLAMYITSTVKAKGSRLAKPVLCLGLMCLAFLTGVNRVAEYRNHWADVIAGFLIGVAIAVFLACSAVRKGGDSLQSLYLEDHRGPEEEGLEDVSPLWEDLAQQITRLEEKIREVAKMRWSEAALRARISSSQEEMKEYINEQVQLLGRKCVVPPEAGSALARFSSGEVKGVSRR</sequence>
<evidence type="ECO:0000259" key="3">
    <source>
        <dbReference type="SMART" id="SM00014"/>
    </source>
</evidence>
<dbReference type="CDD" id="cd03384">
    <property type="entry name" value="PAP2_wunen"/>
    <property type="match status" value="1"/>
</dbReference>
<name>A0A8X7X4P4_POLSE</name>
<proteinExistence type="predicted"/>
<dbReference type="InterPro" id="IPR036938">
    <property type="entry name" value="PAP2/HPO_sf"/>
</dbReference>
<dbReference type="InterPro" id="IPR000326">
    <property type="entry name" value="PAP2/HPO"/>
</dbReference>
<feature type="non-terminal residue" evidence="4">
    <location>
        <position position="1"/>
    </location>
</feature>
<evidence type="ECO:0000256" key="2">
    <source>
        <dbReference type="SAM" id="Phobius"/>
    </source>
</evidence>
<keyword evidence="1" id="KW-0175">Coiled coil</keyword>
<feature type="transmembrane region" description="Helical" evidence="2">
    <location>
        <begin position="364"/>
        <end position="383"/>
    </location>
</feature>